<dbReference type="Proteomes" id="UP000287651">
    <property type="component" value="Unassembled WGS sequence"/>
</dbReference>
<comment type="caution">
    <text evidence="2">The sequence shown here is derived from an EMBL/GenBank/DDBJ whole genome shotgun (WGS) entry which is preliminary data.</text>
</comment>
<evidence type="ECO:0000313" key="2">
    <source>
        <dbReference type="EMBL" id="RRT43948.1"/>
    </source>
</evidence>
<evidence type="ECO:0000313" key="3">
    <source>
        <dbReference type="Proteomes" id="UP000287651"/>
    </source>
</evidence>
<feature type="compositionally biased region" description="Basic and acidic residues" evidence="1">
    <location>
        <begin position="210"/>
        <end position="236"/>
    </location>
</feature>
<organism evidence="2 3">
    <name type="scientific">Ensete ventricosum</name>
    <name type="common">Abyssinian banana</name>
    <name type="synonym">Musa ensete</name>
    <dbReference type="NCBI Taxonomy" id="4639"/>
    <lineage>
        <taxon>Eukaryota</taxon>
        <taxon>Viridiplantae</taxon>
        <taxon>Streptophyta</taxon>
        <taxon>Embryophyta</taxon>
        <taxon>Tracheophyta</taxon>
        <taxon>Spermatophyta</taxon>
        <taxon>Magnoliopsida</taxon>
        <taxon>Liliopsida</taxon>
        <taxon>Zingiberales</taxon>
        <taxon>Musaceae</taxon>
        <taxon>Ensete</taxon>
    </lineage>
</organism>
<sequence length="254" mass="27876">MFNIAAIHLEGDAILQNDWFEHTHGMPMWRQFKSELLTRFGPSEHENKGRLLVIEPINDSKPKNVDLVSEEEDVDEELQPTVSTVHALAGYANPQTIKIDEFRKHQPITVLINTGSTNNFMDNKAATRLTLRIEDCSRFDVKGEALVNRGKGKASTAMVAGLQQEGAMGPTKEEDGCSGCCQCHGKEGKEAVGAGGSDNGSVAAGRRGWGLRDADPTEQKQGRRKRAEVMFDEHHGVVRGPWSAASGNNNSRRL</sequence>
<dbReference type="EMBL" id="AMZH03016805">
    <property type="protein sequence ID" value="RRT43948.1"/>
    <property type="molecule type" value="Genomic_DNA"/>
</dbReference>
<feature type="region of interest" description="Disordered" evidence="1">
    <location>
        <begin position="191"/>
        <end position="254"/>
    </location>
</feature>
<dbReference type="AlphaFoldDB" id="A0A426XWL5"/>
<name>A0A426XWL5_ENSVE</name>
<protein>
    <recommendedName>
        <fullName evidence="4">Retrotransposon gag domain-containing protein</fullName>
    </recommendedName>
</protein>
<evidence type="ECO:0000256" key="1">
    <source>
        <dbReference type="SAM" id="MobiDB-lite"/>
    </source>
</evidence>
<feature type="compositionally biased region" description="Polar residues" evidence="1">
    <location>
        <begin position="245"/>
        <end position="254"/>
    </location>
</feature>
<evidence type="ECO:0008006" key="4">
    <source>
        <dbReference type="Google" id="ProtNLM"/>
    </source>
</evidence>
<proteinExistence type="predicted"/>
<reference evidence="2 3" key="1">
    <citation type="journal article" date="2014" name="Agronomy (Basel)">
        <title>A Draft Genome Sequence for Ensete ventricosum, the Drought-Tolerant Tree Against Hunger.</title>
        <authorList>
            <person name="Harrison J."/>
            <person name="Moore K.A."/>
            <person name="Paszkiewicz K."/>
            <person name="Jones T."/>
            <person name="Grant M."/>
            <person name="Ambacheew D."/>
            <person name="Muzemil S."/>
            <person name="Studholme D.J."/>
        </authorList>
    </citation>
    <scope>NUCLEOTIDE SEQUENCE [LARGE SCALE GENOMIC DNA]</scope>
</reference>
<gene>
    <name evidence="2" type="ORF">B296_00046370</name>
</gene>
<accession>A0A426XWL5</accession>